<organism evidence="1">
    <name type="scientific">uncultured Thermoleophilia bacterium</name>
    <dbReference type="NCBI Taxonomy" id="1497501"/>
    <lineage>
        <taxon>Bacteria</taxon>
        <taxon>Bacillati</taxon>
        <taxon>Actinomycetota</taxon>
        <taxon>Thermoleophilia</taxon>
        <taxon>environmental samples</taxon>
    </lineage>
</organism>
<evidence type="ECO:0000313" key="1">
    <source>
        <dbReference type="EMBL" id="CAA9528364.1"/>
    </source>
</evidence>
<proteinExistence type="predicted"/>
<gene>
    <name evidence="1" type="ORF">AVDCRST_MAG79-699</name>
</gene>
<dbReference type="EMBL" id="CADCWC010000134">
    <property type="protein sequence ID" value="CAA9528364.1"/>
    <property type="molecule type" value="Genomic_DNA"/>
</dbReference>
<sequence>MLRLPLAIGIVATPFVLAVPVVGPLVFLLAGLLFGPVAILAWATAEHEDLVRDASTAPASEAAPVRPTVEVAAARTGRARAPRPELVTGL</sequence>
<protein>
    <submittedName>
        <fullName evidence="1">Uncharacterized protein</fullName>
    </submittedName>
</protein>
<dbReference type="AlphaFoldDB" id="A0A6J4TNX5"/>
<reference evidence="1" key="1">
    <citation type="submission" date="2020-02" db="EMBL/GenBank/DDBJ databases">
        <authorList>
            <person name="Meier V. D."/>
        </authorList>
    </citation>
    <scope>NUCLEOTIDE SEQUENCE</scope>
    <source>
        <strain evidence="1">AVDCRST_MAG79</strain>
    </source>
</reference>
<name>A0A6J4TNX5_9ACTN</name>
<accession>A0A6J4TNX5</accession>